<dbReference type="AlphaFoldDB" id="A0A9J5ZTA7"/>
<dbReference type="OrthoDB" id="1743486at2759"/>
<accession>A0A9J5ZTA7</accession>
<evidence type="ECO:0000313" key="2">
    <source>
        <dbReference type="EMBL" id="KAG5615244.1"/>
    </source>
</evidence>
<feature type="region of interest" description="Disordered" evidence="1">
    <location>
        <begin position="41"/>
        <end position="74"/>
    </location>
</feature>
<comment type="caution">
    <text evidence="2">The sequence shown here is derived from an EMBL/GenBank/DDBJ whole genome shotgun (WGS) entry which is preliminary data.</text>
</comment>
<dbReference type="EMBL" id="JACXVP010000003">
    <property type="protein sequence ID" value="KAG5615244.1"/>
    <property type="molecule type" value="Genomic_DNA"/>
</dbReference>
<evidence type="ECO:0000313" key="3">
    <source>
        <dbReference type="Proteomes" id="UP000824120"/>
    </source>
</evidence>
<name>A0A9J5ZTA7_SOLCO</name>
<reference evidence="2 3" key="1">
    <citation type="submission" date="2020-09" db="EMBL/GenBank/DDBJ databases">
        <title>De no assembly of potato wild relative species, Solanum commersonii.</title>
        <authorList>
            <person name="Cho K."/>
        </authorList>
    </citation>
    <scope>NUCLEOTIDE SEQUENCE [LARGE SCALE GENOMIC DNA]</scope>
    <source>
        <strain evidence="2">LZ3.2</strain>
        <tissue evidence="2">Leaf</tissue>
    </source>
</reference>
<gene>
    <name evidence="2" type="ORF">H5410_015068</name>
</gene>
<keyword evidence="3" id="KW-1185">Reference proteome</keyword>
<evidence type="ECO:0000256" key="1">
    <source>
        <dbReference type="SAM" id="MobiDB-lite"/>
    </source>
</evidence>
<dbReference type="Proteomes" id="UP000824120">
    <property type="component" value="Chromosome 3"/>
</dbReference>
<sequence>MVSASHTNDDNESRMAGEAQSVNSNEEIDIDALLKRLQEQVEKSSSNTTCKGKGKMMRPSWSPPSRRGRGRTGAGRGNILAQMGNQKLVASNIASTSGLNTDHPMYKEFLDYMQSKQGKDNVPPSYSPVLVDEETTKLFDQNDKKEAILLVEYNDLRWKNDPWQLMSRYLNSVSYTTHAYKYRMHYETILSATRSSEFQHFYPPNTRKVYNFSNIIIKRVLTLEEWGMSPLKENDYIHPEQKIAITFNY</sequence>
<feature type="region of interest" description="Disordered" evidence="1">
    <location>
        <begin position="1"/>
        <end position="25"/>
    </location>
</feature>
<protein>
    <submittedName>
        <fullName evidence="2">Uncharacterized protein</fullName>
    </submittedName>
</protein>
<organism evidence="2 3">
    <name type="scientific">Solanum commersonii</name>
    <name type="common">Commerson's wild potato</name>
    <name type="synonym">Commerson's nightshade</name>
    <dbReference type="NCBI Taxonomy" id="4109"/>
    <lineage>
        <taxon>Eukaryota</taxon>
        <taxon>Viridiplantae</taxon>
        <taxon>Streptophyta</taxon>
        <taxon>Embryophyta</taxon>
        <taxon>Tracheophyta</taxon>
        <taxon>Spermatophyta</taxon>
        <taxon>Magnoliopsida</taxon>
        <taxon>eudicotyledons</taxon>
        <taxon>Gunneridae</taxon>
        <taxon>Pentapetalae</taxon>
        <taxon>asterids</taxon>
        <taxon>lamiids</taxon>
        <taxon>Solanales</taxon>
        <taxon>Solanaceae</taxon>
        <taxon>Solanoideae</taxon>
        <taxon>Solaneae</taxon>
        <taxon>Solanum</taxon>
    </lineage>
</organism>
<proteinExistence type="predicted"/>